<accession>A0A316C5C0</accession>
<name>A0A316C5C0_PSESE</name>
<evidence type="ECO:0000313" key="1">
    <source>
        <dbReference type="EMBL" id="PWJ84503.1"/>
    </source>
</evidence>
<organism evidence="1 2">
    <name type="scientific">Pseudaminobacter salicylatoxidans</name>
    <dbReference type="NCBI Taxonomy" id="93369"/>
    <lineage>
        <taxon>Bacteria</taxon>
        <taxon>Pseudomonadati</taxon>
        <taxon>Pseudomonadota</taxon>
        <taxon>Alphaproteobacteria</taxon>
        <taxon>Hyphomicrobiales</taxon>
        <taxon>Phyllobacteriaceae</taxon>
        <taxon>Pseudaminobacter</taxon>
    </lineage>
</organism>
<dbReference type="EMBL" id="QGGG01000005">
    <property type="protein sequence ID" value="PWJ84503.1"/>
    <property type="molecule type" value="Genomic_DNA"/>
</dbReference>
<comment type="caution">
    <text evidence="1">The sequence shown here is derived from an EMBL/GenBank/DDBJ whole genome shotgun (WGS) entry which is preliminary data.</text>
</comment>
<proteinExistence type="predicted"/>
<sequence length="179" mass="20099">MATEYPNTRKHYWICLVLLLVLIPAAILMHSRGAFIEWIAQASQEPITVERGKSQPYAGGNWRLVDLSPLPGRLPDTNVLLAELEIAIDDPVRIKQALPCSIWLIDKDGRRWEPAFLSEPVVRQMRPDAVGKPHCFNLPEIARAGTVQMFETFLIPHDAEGLALSVSMTGEQPLRLLLE</sequence>
<dbReference type="AlphaFoldDB" id="A0A316C5C0"/>
<dbReference type="Proteomes" id="UP000245396">
    <property type="component" value="Unassembled WGS sequence"/>
</dbReference>
<reference evidence="1 2" key="1">
    <citation type="submission" date="2018-05" db="EMBL/GenBank/DDBJ databases">
        <title>Genomic Encyclopedia of Type Strains, Phase IV (KMG-IV): sequencing the most valuable type-strain genomes for metagenomic binning, comparative biology and taxonomic classification.</title>
        <authorList>
            <person name="Goeker M."/>
        </authorList>
    </citation>
    <scope>NUCLEOTIDE SEQUENCE [LARGE SCALE GENOMIC DNA]</scope>
    <source>
        <strain evidence="1 2">DSM 6986</strain>
    </source>
</reference>
<keyword evidence="2" id="KW-1185">Reference proteome</keyword>
<dbReference type="STRING" id="1192868.GCA_000304395_02079"/>
<dbReference type="OrthoDB" id="7348044at2"/>
<evidence type="ECO:0008006" key="3">
    <source>
        <dbReference type="Google" id="ProtNLM"/>
    </source>
</evidence>
<dbReference type="RefSeq" id="WP_109612557.1">
    <property type="nucleotide sequence ID" value="NZ_QGGG01000005.1"/>
</dbReference>
<protein>
    <recommendedName>
        <fullName evidence="3">DUF4352 domain-containing protein</fullName>
    </recommendedName>
</protein>
<evidence type="ECO:0000313" key="2">
    <source>
        <dbReference type="Proteomes" id="UP000245396"/>
    </source>
</evidence>
<gene>
    <name evidence="1" type="ORF">C7441_105119</name>
</gene>